<dbReference type="Pfam" id="PF01547">
    <property type="entry name" value="SBP_bac_1"/>
    <property type="match status" value="1"/>
</dbReference>
<keyword evidence="5" id="KW-0449">Lipoprotein</keyword>
<dbReference type="PROSITE" id="PS51257">
    <property type="entry name" value="PROKAR_LIPOPROTEIN"/>
    <property type="match status" value="1"/>
</dbReference>
<keyword evidence="9" id="KW-1185">Reference proteome</keyword>
<feature type="region of interest" description="Disordered" evidence="6">
    <location>
        <begin position="24"/>
        <end position="48"/>
    </location>
</feature>
<organism evidence="8 9">
    <name type="scientific">Salisediminibacterium halotolerans</name>
    <dbReference type="NCBI Taxonomy" id="517425"/>
    <lineage>
        <taxon>Bacteria</taxon>
        <taxon>Bacillati</taxon>
        <taxon>Bacillota</taxon>
        <taxon>Bacilli</taxon>
        <taxon>Bacillales</taxon>
        <taxon>Bacillaceae</taxon>
        <taxon>Salisediminibacterium</taxon>
    </lineage>
</organism>
<dbReference type="EMBL" id="FOGV01000037">
    <property type="protein sequence ID" value="SES34106.1"/>
    <property type="molecule type" value="Genomic_DNA"/>
</dbReference>
<evidence type="ECO:0000256" key="2">
    <source>
        <dbReference type="ARBA" id="ARBA00022729"/>
    </source>
</evidence>
<evidence type="ECO:0000256" key="5">
    <source>
        <dbReference type="ARBA" id="ARBA00023288"/>
    </source>
</evidence>
<name>A0A1H9WJJ0_9BACI</name>
<keyword evidence="2 7" id="KW-0732">Signal</keyword>
<evidence type="ECO:0000256" key="4">
    <source>
        <dbReference type="ARBA" id="ARBA00023139"/>
    </source>
</evidence>
<protein>
    <submittedName>
        <fullName evidence="8">Arabinosaccharide transport system substrate-binding protein</fullName>
    </submittedName>
</protein>
<keyword evidence="4" id="KW-0564">Palmitate</keyword>
<dbReference type="SUPFAM" id="SSF53850">
    <property type="entry name" value="Periplasmic binding protein-like II"/>
    <property type="match status" value="1"/>
</dbReference>
<dbReference type="Gene3D" id="3.40.190.10">
    <property type="entry name" value="Periplasmic binding protein-like II"/>
    <property type="match status" value="1"/>
</dbReference>
<feature type="chain" id="PRO_5038749755" evidence="7">
    <location>
        <begin position="25"/>
        <end position="455"/>
    </location>
</feature>
<keyword evidence="1" id="KW-1003">Cell membrane</keyword>
<evidence type="ECO:0000256" key="7">
    <source>
        <dbReference type="SAM" id="SignalP"/>
    </source>
</evidence>
<dbReference type="InterPro" id="IPR006059">
    <property type="entry name" value="SBP"/>
</dbReference>
<feature type="compositionally biased region" description="Acidic residues" evidence="6">
    <location>
        <begin position="25"/>
        <end position="48"/>
    </location>
</feature>
<dbReference type="InterPro" id="IPR050490">
    <property type="entry name" value="Bact_solute-bd_prot1"/>
</dbReference>
<evidence type="ECO:0000313" key="8">
    <source>
        <dbReference type="EMBL" id="SES34106.1"/>
    </source>
</evidence>
<sequence length="455" mass="51456">MKKAKRLLSLSMVSVLVLSACGNADDPEGESAEEMEGNGEAEEELVVGDDSEDATELTFWTFAETHAHFFENAVEEWNEEHPDNAIRLVAETYPFEQMHNNLALAFQSDAYVPDLVDIEIARFPDFLRGDIQLESLNHLIEDELDNFIEERLEIYGDEEGNYYGAPTHLGATVMYYNTDIMDEAGVDIDEIVTWDDYVEAGESVVENTDTPMTTVSTNWYGFWPYVAQRGSDFFDDDGSLIIDNDINKDTLEFINGMVNDSEIAEIAPGEHSHSEEYYGFMNDGGAASVLMPLFYMSDFLDYMPDLEGDIEIRPMPVFEDSDDRTVGMGGTGTSVPSSSENTELAQEFLYFAKMSEQGATNLWTELGFDPPRHDVWDDPAMEEDNEFYQYFDDDIFDMLLDIRDEVGSTNITPNTPDALEEIDTNLMNNVIREESQTVEEGLEQTAEQIRARMTD</sequence>
<dbReference type="STRING" id="1464123.SAMN05444126_1375"/>
<gene>
    <name evidence="8" type="ORF">SAMN05444126_1375</name>
</gene>
<dbReference type="PANTHER" id="PTHR43649">
    <property type="entry name" value="ARABINOSE-BINDING PROTEIN-RELATED"/>
    <property type="match status" value="1"/>
</dbReference>
<evidence type="ECO:0000256" key="1">
    <source>
        <dbReference type="ARBA" id="ARBA00022475"/>
    </source>
</evidence>
<dbReference type="AlphaFoldDB" id="A0A1H9WJJ0"/>
<evidence type="ECO:0000256" key="6">
    <source>
        <dbReference type="SAM" id="MobiDB-lite"/>
    </source>
</evidence>
<reference evidence="9" key="1">
    <citation type="submission" date="2016-10" db="EMBL/GenBank/DDBJ databases">
        <authorList>
            <person name="de Groot N.N."/>
        </authorList>
    </citation>
    <scope>NUCLEOTIDE SEQUENCE [LARGE SCALE GENOMIC DNA]</scope>
    <source>
        <strain evidence="9">10nlg</strain>
    </source>
</reference>
<comment type="caution">
    <text evidence="8">The sequence shown here is derived from an EMBL/GenBank/DDBJ whole genome shotgun (WGS) entry which is preliminary data.</text>
</comment>
<feature type="signal peptide" evidence="7">
    <location>
        <begin position="1"/>
        <end position="24"/>
    </location>
</feature>
<accession>A0A1H9WJJ0</accession>
<dbReference type="RefSeq" id="WP_093074922.1">
    <property type="nucleotide sequence ID" value="NZ_FOGV01000037.1"/>
</dbReference>
<dbReference type="OrthoDB" id="9768630at2"/>
<keyword evidence="3" id="KW-0472">Membrane</keyword>
<evidence type="ECO:0000313" key="9">
    <source>
        <dbReference type="Proteomes" id="UP000199318"/>
    </source>
</evidence>
<dbReference type="PANTHER" id="PTHR43649:SF33">
    <property type="entry name" value="POLYGALACTURONAN_RHAMNOGALACTURONAN-BINDING PROTEIN YTCQ"/>
    <property type="match status" value="1"/>
</dbReference>
<proteinExistence type="predicted"/>
<dbReference type="Proteomes" id="UP000199318">
    <property type="component" value="Unassembled WGS sequence"/>
</dbReference>
<evidence type="ECO:0000256" key="3">
    <source>
        <dbReference type="ARBA" id="ARBA00023136"/>
    </source>
</evidence>